<accession>A0A1M7ZD95</accession>
<name>A0A1M7ZD95_9BACT</name>
<dbReference type="PANTHER" id="PTHR46438">
    <property type="entry name" value="ALPHA/BETA-HYDROLASES SUPERFAMILY PROTEIN"/>
    <property type="match status" value="1"/>
</dbReference>
<sequence>MKQVLFSLTLFLVSFIFFSQCSKPEKQEYPIEDIIEVNGLKTHYMDFGGEGNPIILLHSEGWDATTYKDFAPLLTGNNHVYSITRPGYGKSEKGDYSVEGQGNHIIAFADALEIDQAIFMGNSSQTSELTYLAENFPGRVAGLVYFSGLGGFNIKELYEDPTNSFEMYSRVGPASNTKDNDKLAIDLARRSYKPHFFQSDSSIIQIPTLAFVPNKEESGIMLGPPSLLYIGSRLMDSVRLGFPESGLRDFLDGVALDSTFRQEVIDEIQDTDAKEYYTRLANDTTFQREVYQIHFDLVLPAIKEAGERHYNAFGENLRQVQLDIPEVTGYEYRDNPDLIIDHILKFLETVN</sequence>
<gene>
    <name evidence="2" type="ORF">SAMN04488108_2351</name>
</gene>
<dbReference type="InterPro" id="IPR029058">
    <property type="entry name" value="AB_hydrolase_fold"/>
</dbReference>
<reference evidence="3" key="1">
    <citation type="submission" date="2016-12" db="EMBL/GenBank/DDBJ databases">
        <authorList>
            <person name="Varghese N."/>
            <person name="Submissions S."/>
        </authorList>
    </citation>
    <scope>NUCLEOTIDE SEQUENCE [LARGE SCALE GENOMIC DNA]</scope>
    <source>
        <strain evidence="3">DSM 25035</strain>
    </source>
</reference>
<dbReference type="STRING" id="1073327.SAMN04488108_2351"/>
<feature type="chain" id="PRO_5012726352" description="Pimeloyl-ACP methyl ester carboxylesterase" evidence="1">
    <location>
        <begin position="20"/>
        <end position="351"/>
    </location>
</feature>
<dbReference type="Proteomes" id="UP000184609">
    <property type="component" value="Unassembled WGS sequence"/>
</dbReference>
<proteinExistence type="predicted"/>
<dbReference type="AlphaFoldDB" id="A0A1M7ZD95"/>
<evidence type="ECO:0000313" key="3">
    <source>
        <dbReference type="Proteomes" id="UP000184609"/>
    </source>
</evidence>
<evidence type="ECO:0008006" key="4">
    <source>
        <dbReference type="Google" id="ProtNLM"/>
    </source>
</evidence>
<dbReference type="SUPFAM" id="SSF53474">
    <property type="entry name" value="alpha/beta-Hydrolases"/>
    <property type="match status" value="1"/>
</dbReference>
<keyword evidence="1" id="KW-0732">Signal</keyword>
<evidence type="ECO:0000313" key="2">
    <source>
        <dbReference type="EMBL" id="SHO62843.1"/>
    </source>
</evidence>
<dbReference type="Gene3D" id="3.40.50.1820">
    <property type="entry name" value="alpha/beta hydrolase"/>
    <property type="match status" value="1"/>
</dbReference>
<dbReference type="EMBL" id="FRXN01000003">
    <property type="protein sequence ID" value="SHO62843.1"/>
    <property type="molecule type" value="Genomic_DNA"/>
</dbReference>
<keyword evidence="3" id="KW-1185">Reference proteome</keyword>
<evidence type="ECO:0000256" key="1">
    <source>
        <dbReference type="SAM" id="SignalP"/>
    </source>
</evidence>
<protein>
    <recommendedName>
        <fullName evidence="4">Pimeloyl-ACP methyl ester carboxylesterase</fullName>
    </recommendedName>
</protein>
<feature type="signal peptide" evidence="1">
    <location>
        <begin position="1"/>
        <end position="19"/>
    </location>
</feature>
<organism evidence="2 3">
    <name type="scientific">Algoriphagus zhangzhouensis</name>
    <dbReference type="NCBI Taxonomy" id="1073327"/>
    <lineage>
        <taxon>Bacteria</taxon>
        <taxon>Pseudomonadati</taxon>
        <taxon>Bacteroidota</taxon>
        <taxon>Cytophagia</taxon>
        <taxon>Cytophagales</taxon>
        <taxon>Cyclobacteriaceae</taxon>
        <taxon>Algoriphagus</taxon>
    </lineage>
</organism>
<dbReference type="OrthoDB" id="9773293at2"/>
<dbReference type="RefSeq" id="WP_073572000.1">
    <property type="nucleotide sequence ID" value="NZ_FRXN01000003.1"/>
</dbReference>